<dbReference type="Gene3D" id="3.40.50.150">
    <property type="entry name" value="Vaccinia Virus protein VP39"/>
    <property type="match status" value="1"/>
</dbReference>
<dbReference type="AlphaFoldDB" id="A0AAJ0BUE3"/>
<evidence type="ECO:0000313" key="4">
    <source>
        <dbReference type="Proteomes" id="UP001244011"/>
    </source>
</evidence>
<proteinExistence type="inferred from homology"/>
<evidence type="ECO:0000256" key="1">
    <source>
        <dbReference type="ARBA" id="ARBA00038158"/>
    </source>
</evidence>
<dbReference type="RefSeq" id="XP_060279450.1">
    <property type="nucleotide sequence ID" value="XM_060429057.1"/>
</dbReference>
<feature type="region of interest" description="Disordered" evidence="2">
    <location>
        <begin position="1"/>
        <end position="31"/>
    </location>
</feature>
<protein>
    <submittedName>
        <fullName evidence="3">S-adenosyl-L-methionine-dependent methyltransferase</fullName>
    </submittedName>
</protein>
<sequence length="340" mass="38425">MASSIPHAPSPADDEPLAADDFSDADSALGVNPEDISTASLRSSIYNYHQENGRQYHALSQGKYVWPNDEEENNRLDIQNHHLLLTFGGRRHFAPGADTAKRVLDVGTGTGIWAIEFADEHPNAEVVGVDLSPIQPSFIPPNCEFEIDDVEKEWTWSKKFDYIFSRMMVGSFADWAKFTKQAYDRLEPGGWLELIDIGFPLQSDDGTLNDDQAIVQWINRIIEASRKMGRDVTDAAHHDRRLTEAGFVNVERRLFKWPTNTWPRLKKHKEVGRWTLANVDGGLEGLSMALMTRGGGMTREEVLASLPDVRRDLRDPRIHGYWPIIVVYGQKPKEGAQKTE</sequence>
<dbReference type="GO" id="GO:0008168">
    <property type="term" value="F:methyltransferase activity"/>
    <property type="evidence" value="ECO:0007669"/>
    <property type="project" value="UniProtKB-KW"/>
</dbReference>
<dbReference type="SUPFAM" id="SSF53335">
    <property type="entry name" value="S-adenosyl-L-methionine-dependent methyltransferases"/>
    <property type="match status" value="1"/>
</dbReference>
<keyword evidence="4" id="KW-1185">Reference proteome</keyword>
<dbReference type="CDD" id="cd02440">
    <property type="entry name" value="AdoMet_MTases"/>
    <property type="match status" value="1"/>
</dbReference>
<organism evidence="3 4">
    <name type="scientific">Phialemonium atrogriseum</name>
    <dbReference type="NCBI Taxonomy" id="1093897"/>
    <lineage>
        <taxon>Eukaryota</taxon>
        <taxon>Fungi</taxon>
        <taxon>Dikarya</taxon>
        <taxon>Ascomycota</taxon>
        <taxon>Pezizomycotina</taxon>
        <taxon>Sordariomycetes</taxon>
        <taxon>Sordariomycetidae</taxon>
        <taxon>Cephalothecales</taxon>
        <taxon>Cephalothecaceae</taxon>
        <taxon>Phialemonium</taxon>
    </lineage>
</organism>
<dbReference type="EMBL" id="MU839029">
    <property type="protein sequence ID" value="KAK1763237.1"/>
    <property type="molecule type" value="Genomic_DNA"/>
</dbReference>
<accession>A0AAJ0BUE3</accession>
<dbReference type="Pfam" id="PF13489">
    <property type="entry name" value="Methyltransf_23"/>
    <property type="match status" value="1"/>
</dbReference>
<name>A0AAJ0BUE3_9PEZI</name>
<dbReference type="InterPro" id="IPR029063">
    <property type="entry name" value="SAM-dependent_MTases_sf"/>
</dbReference>
<dbReference type="PANTHER" id="PTHR43591">
    <property type="entry name" value="METHYLTRANSFERASE"/>
    <property type="match status" value="1"/>
</dbReference>
<evidence type="ECO:0000256" key="2">
    <source>
        <dbReference type="SAM" id="MobiDB-lite"/>
    </source>
</evidence>
<comment type="similarity">
    <text evidence="1">Belongs to the methyltransferase superfamily. LaeA methyltransferase family.</text>
</comment>
<dbReference type="GeneID" id="85312244"/>
<evidence type="ECO:0000313" key="3">
    <source>
        <dbReference type="EMBL" id="KAK1763237.1"/>
    </source>
</evidence>
<reference evidence="3" key="1">
    <citation type="submission" date="2023-06" db="EMBL/GenBank/DDBJ databases">
        <title>Genome-scale phylogeny and comparative genomics of the fungal order Sordariales.</title>
        <authorList>
            <consortium name="Lawrence Berkeley National Laboratory"/>
            <person name="Hensen N."/>
            <person name="Bonometti L."/>
            <person name="Westerberg I."/>
            <person name="Brannstrom I.O."/>
            <person name="Guillou S."/>
            <person name="Cros-Aarteil S."/>
            <person name="Calhoun S."/>
            <person name="Haridas S."/>
            <person name="Kuo A."/>
            <person name="Mondo S."/>
            <person name="Pangilinan J."/>
            <person name="Riley R."/>
            <person name="Labutti K."/>
            <person name="Andreopoulos B."/>
            <person name="Lipzen A."/>
            <person name="Chen C."/>
            <person name="Yanf M."/>
            <person name="Daum C."/>
            <person name="Ng V."/>
            <person name="Clum A."/>
            <person name="Steindorff A."/>
            <person name="Ohm R."/>
            <person name="Martin F."/>
            <person name="Silar P."/>
            <person name="Natvig D."/>
            <person name="Lalanne C."/>
            <person name="Gautier V."/>
            <person name="Ament-Velasquez S.L."/>
            <person name="Kruys A."/>
            <person name="Hutchinson M.I."/>
            <person name="Powell A.J."/>
            <person name="Barry K."/>
            <person name="Miller A.N."/>
            <person name="Grigoriev I.V."/>
            <person name="Debuchy R."/>
            <person name="Gladieux P."/>
            <person name="Thoren M.H."/>
            <person name="Johannesson H."/>
        </authorList>
    </citation>
    <scope>NUCLEOTIDE SEQUENCE</scope>
    <source>
        <strain evidence="3">8032-3</strain>
    </source>
</reference>
<comment type="caution">
    <text evidence="3">The sequence shown here is derived from an EMBL/GenBank/DDBJ whole genome shotgun (WGS) entry which is preliminary data.</text>
</comment>
<dbReference type="PANTHER" id="PTHR43591:SF31">
    <property type="entry name" value="LAEA-LIKE, PUTATIVE (AFU_ORTHOLOGUE AFUA_8G01930)-RELATED"/>
    <property type="match status" value="1"/>
</dbReference>
<dbReference type="Proteomes" id="UP001244011">
    <property type="component" value="Unassembled WGS sequence"/>
</dbReference>
<dbReference type="GO" id="GO:0032259">
    <property type="term" value="P:methylation"/>
    <property type="evidence" value="ECO:0007669"/>
    <property type="project" value="UniProtKB-KW"/>
</dbReference>
<keyword evidence="3" id="KW-0489">Methyltransferase</keyword>
<feature type="compositionally biased region" description="Acidic residues" evidence="2">
    <location>
        <begin position="12"/>
        <end position="24"/>
    </location>
</feature>
<gene>
    <name evidence="3" type="ORF">QBC33DRAFT_550219</name>
</gene>
<keyword evidence="3" id="KW-0808">Transferase</keyword>